<dbReference type="Gene3D" id="3.40.630.30">
    <property type="match status" value="1"/>
</dbReference>
<sequence length="68" mass="7268">MFIEQSGEIPRTKYQLAVVSLSGELMGSCGIRIESPRHASIGCELGRQWQGAGAARDAGNALIEFGFV</sequence>
<protein>
    <submittedName>
        <fullName evidence="1">Putative acetyltransferase</fullName>
    </submittedName>
</protein>
<proteinExistence type="predicted"/>
<dbReference type="InterPro" id="IPR016181">
    <property type="entry name" value="Acyl_CoA_acyltransferase"/>
</dbReference>
<evidence type="ECO:0000313" key="1">
    <source>
        <dbReference type="EMBL" id="AMP11452.1"/>
    </source>
</evidence>
<keyword evidence="2" id="KW-1185">Reference proteome</keyword>
<evidence type="ECO:0000313" key="2">
    <source>
        <dbReference type="Proteomes" id="UP000071778"/>
    </source>
</evidence>
<dbReference type="PATRIC" id="fig|279058.17.peg.4087"/>
<name>A0A127PUN5_9BURK</name>
<reference evidence="1 2" key="1">
    <citation type="submission" date="2015-11" db="EMBL/GenBank/DDBJ databases">
        <title>Exploring the genomic traits of fungus-feeding bacterial genus Collimonas.</title>
        <authorList>
            <person name="Song C."/>
            <person name="Schmidt R."/>
            <person name="de Jager V."/>
            <person name="Krzyzanowska D."/>
            <person name="Jongedijk E."/>
            <person name="Cankar K."/>
            <person name="Beekwilder J."/>
            <person name="van Veen A."/>
            <person name="de Boer W."/>
            <person name="van Veen J.A."/>
            <person name="Garbeva P."/>
        </authorList>
    </citation>
    <scope>NUCLEOTIDE SEQUENCE [LARGE SCALE GENOMIC DNA]</scope>
    <source>
        <strain evidence="1 2">Ter282</strain>
    </source>
</reference>
<dbReference type="SUPFAM" id="SSF55729">
    <property type="entry name" value="Acyl-CoA N-acyltransferases (Nat)"/>
    <property type="match status" value="1"/>
</dbReference>
<dbReference type="Proteomes" id="UP000071778">
    <property type="component" value="Chromosome"/>
</dbReference>
<organism evidence="1 2">
    <name type="scientific">Collimonas arenae</name>
    <dbReference type="NCBI Taxonomy" id="279058"/>
    <lineage>
        <taxon>Bacteria</taxon>
        <taxon>Pseudomonadati</taxon>
        <taxon>Pseudomonadota</taxon>
        <taxon>Betaproteobacteria</taxon>
        <taxon>Burkholderiales</taxon>
        <taxon>Oxalobacteraceae</taxon>
        <taxon>Collimonas</taxon>
    </lineage>
</organism>
<dbReference type="EMBL" id="CP013235">
    <property type="protein sequence ID" value="AMP11452.1"/>
    <property type="molecule type" value="Genomic_DNA"/>
</dbReference>
<dbReference type="AlphaFoldDB" id="A0A127PUN5"/>
<keyword evidence="1" id="KW-0808">Transferase</keyword>
<gene>
    <name evidence="1" type="ORF">CAter282_3774</name>
</gene>
<dbReference type="GO" id="GO:0016740">
    <property type="term" value="F:transferase activity"/>
    <property type="evidence" value="ECO:0007669"/>
    <property type="project" value="UniProtKB-KW"/>
</dbReference>
<accession>A0A127PUN5</accession>